<organism evidence="1 2">
    <name type="scientific">Laodelphax striatellus</name>
    <name type="common">Small brown planthopper</name>
    <name type="synonym">Delphax striatella</name>
    <dbReference type="NCBI Taxonomy" id="195883"/>
    <lineage>
        <taxon>Eukaryota</taxon>
        <taxon>Metazoa</taxon>
        <taxon>Ecdysozoa</taxon>
        <taxon>Arthropoda</taxon>
        <taxon>Hexapoda</taxon>
        <taxon>Insecta</taxon>
        <taxon>Pterygota</taxon>
        <taxon>Neoptera</taxon>
        <taxon>Paraneoptera</taxon>
        <taxon>Hemiptera</taxon>
        <taxon>Auchenorrhyncha</taxon>
        <taxon>Fulgoroidea</taxon>
        <taxon>Delphacidae</taxon>
        <taxon>Criomorphinae</taxon>
        <taxon>Laodelphax</taxon>
    </lineage>
</organism>
<dbReference type="AlphaFoldDB" id="A0A482XFA2"/>
<name>A0A482XFA2_LAOST</name>
<sequence length="66" mass="7675">METSNYRWKETHQHSDVACNDVVCSPATGISAVAGEREQDEYILEKGMRYSEWLRESEVLQLDYYG</sequence>
<accession>A0A482XFA2</accession>
<reference evidence="1 2" key="1">
    <citation type="journal article" date="2017" name="Gigascience">
        <title>Genome sequence of the small brown planthopper, Laodelphax striatellus.</title>
        <authorList>
            <person name="Zhu J."/>
            <person name="Jiang F."/>
            <person name="Wang X."/>
            <person name="Yang P."/>
            <person name="Bao Y."/>
            <person name="Zhao W."/>
            <person name="Wang W."/>
            <person name="Lu H."/>
            <person name="Wang Q."/>
            <person name="Cui N."/>
            <person name="Li J."/>
            <person name="Chen X."/>
            <person name="Luo L."/>
            <person name="Yu J."/>
            <person name="Kang L."/>
            <person name="Cui F."/>
        </authorList>
    </citation>
    <scope>NUCLEOTIDE SEQUENCE [LARGE SCALE GENOMIC DNA]</scope>
    <source>
        <strain evidence="1">Lst14</strain>
    </source>
</reference>
<proteinExistence type="predicted"/>
<dbReference type="Proteomes" id="UP000291343">
    <property type="component" value="Unassembled WGS sequence"/>
</dbReference>
<evidence type="ECO:0000313" key="1">
    <source>
        <dbReference type="EMBL" id="RZF44384.1"/>
    </source>
</evidence>
<evidence type="ECO:0000313" key="2">
    <source>
        <dbReference type="Proteomes" id="UP000291343"/>
    </source>
</evidence>
<keyword evidence="2" id="KW-1185">Reference proteome</keyword>
<gene>
    <name evidence="1" type="ORF">LSTR_LSTR007959</name>
</gene>
<comment type="caution">
    <text evidence="1">The sequence shown here is derived from an EMBL/GenBank/DDBJ whole genome shotgun (WGS) entry which is preliminary data.</text>
</comment>
<dbReference type="InParanoid" id="A0A482XFA2"/>
<dbReference type="EMBL" id="QKKF02010872">
    <property type="protein sequence ID" value="RZF44384.1"/>
    <property type="molecule type" value="Genomic_DNA"/>
</dbReference>
<protein>
    <submittedName>
        <fullName evidence="1">Uncharacterized protein</fullName>
    </submittedName>
</protein>